<dbReference type="EMBL" id="HACA01013463">
    <property type="protein sequence ID" value="CDW30824.1"/>
    <property type="molecule type" value="Transcribed_RNA"/>
</dbReference>
<evidence type="ECO:0000256" key="1">
    <source>
        <dbReference type="RuleBase" id="RU367043"/>
    </source>
</evidence>
<dbReference type="GO" id="GO:0005743">
    <property type="term" value="C:mitochondrial inner membrane"/>
    <property type="evidence" value="ECO:0007669"/>
    <property type="project" value="UniProtKB-SubCell"/>
</dbReference>
<sequence>MEDALGTLLQDPQMQSFIKGETQRQKIQSVLHDINSRCWDTCFDKPGPKLDSRTETCLKNCVDRFLDANIHLTKNLHSMGS</sequence>
<dbReference type="SUPFAM" id="SSF144122">
    <property type="entry name" value="Tim10-like"/>
    <property type="match status" value="1"/>
</dbReference>
<evidence type="ECO:0000259" key="2">
    <source>
        <dbReference type="Pfam" id="PF02953"/>
    </source>
</evidence>
<dbReference type="GO" id="GO:0015031">
    <property type="term" value="P:protein transport"/>
    <property type="evidence" value="ECO:0007669"/>
    <property type="project" value="UniProtKB-KW"/>
</dbReference>
<protein>
    <recommendedName>
        <fullName evidence="1">Mitochondrial import inner membrane translocase subunit</fullName>
    </recommendedName>
</protein>
<comment type="similarity">
    <text evidence="1">Belongs to the small Tim family.</text>
</comment>
<comment type="function">
    <text evidence="1">Mitochondrial intermembrane chaperone that participates in the import and insertion of some multi-pass transmembrane proteins into the mitochondrial inner membrane. Also required for the transfer of beta-barrel precursors from the TOM complex to the sorting and assembly machinery (SAM complex) of the outer membrane. Acts as a chaperone-like protein that protects the hydrophobic precursors from aggregation and guide them through the mitochondrial intermembrane space.</text>
</comment>
<keyword evidence="1" id="KW-0811">Translocation</keyword>
<keyword evidence="1" id="KW-0653">Protein transport</keyword>
<proteinExistence type="inferred from homology"/>
<feature type="domain" description="Tim10-like" evidence="2">
    <location>
        <begin position="17"/>
        <end position="76"/>
    </location>
</feature>
<dbReference type="OrthoDB" id="344165at2759"/>
<dbReference type="Pfam" id="PF02953">
    <property type="entry name" value="zf-Tim10_DDP"/>
    <property type="match status" value="1"/>
</dbReference>
<dbReference type="GeneID" id="121123356"/>
<accession>A0A0K2TXT4</accession>
<keyword evidence="1" id="KW-1015">Disulfide bond</keyword>
<dbReference type="InterPro" id="IPR004217">
    <property type="entry name" value="Tim10-like"/>
</dbReference>
<keyword evidence="1" id="KW-0999">Mitochondrion inner membrane</keyword>
<name>A0A0K2TXT4_LEPSM</name>
<dbReference type="InterPro" id="IPR035427">
    <property type="entry name" value="Tim10-like_dom_sf"/>
</dbReference>
<keyword evidence="1" id="KW-0496">Mitochondrion</keyword>
<comment type="domain">
    <text evidence="1">The twin CX3C motif contains 4 conserved Cys residues that form 2 disulfide bonds in the mitochondrial intermembrane space.</text>
</comment>
<dbReference type="AlphaFoldDB" id="A0A0K2TXT4"/>
<dbReference type="RefSeq" id="XP_040574405.1">
    <property type="nucleotide sequence ID" value="XM_040718471.2"/>
</dbReference>
<organism evidence="3">
    <name type="scientific">Lepeophtheirus salmonis</name>
    <name type="common">Salmon louse</name>
    <name type="synonym">Caligus salmonis</name>
    <dbReference type="NCBI Taxonomy" id="72036"/>
    <lineage>
        <taxon>Eukaryota</taxon>
        <taxon>Metazoa</taxon>
        <taxon>Ecdysozoa</taxon>
        <taxon>Arthropoda</taxon>
        <taxon>Crustacea</taxon>
        <taxon>Multicrustacea</taxon>
        <taxon>Hexanauplia</taxon>
        <taxon>Copepoda</taxon>
        <taxon>Siphonostomatoida</taxon>
        <taxon>Caligidae</taxon>
        <taxon>Lepeophtheirus</taxon>
    </lineage>
</organism>
<keyword evidence="1" id="KW-0472">Membrane</keyword>
<evidence type="ECO:0000313" key="3">
    <source>
        <dbReference type="EMBL" id="CDW30824.1"/>
    </source>
</evidence>
<dbReference type="KEGG" id="lsm:121123356"/>
<reference evidence="3" key="1">
    <citation type="submission" date="2014-05" db="EMBL/GenBank/DDBJ databases">
        <authorList>
            <person name="Chronopoulou M."/>
        </authorList>
    </citation>
    <scope>NUCLEOTIDE SEQUENCE</scope>
    <source>
        <tissue evidence="3">Whole organism</tissue>
    </source>
</reference>
<dbReference type="Gene3D" id="1.10.287.810">
    <property type="entry name" value="Mitochondrial import inner membrane translocase subunit tim13 like domains"/>
    <property type="match status" value="1"/>
</dbReference>
<keyword evidence="1" id="KW-0813">Transport</keyword>
<comment type="subunit">
    <text evidence="1">Heterohexamer.</text>
</comment>
<keyword evidence="1" id="KW-0143">Chaperone</keyword>
<comment type="subcellular location">
    <subcellularLocation>
        <location evidence="1">Mitochondrion inner membrane</location>
        <topology evidence="1">Peripheral membrane protein</topology>
        <orientation evidence="1">Intermembrane side</orientation>
    </subcellularLocation>
</comment>